<reference evidence="3 4" key="1">
    <citation type="journal article" date="2019" name="Int. J. Syst. Evol. Microbiol.">
        <title>The Global Catalogue of Microorganisms (GCM) 10K type strain sequencing project: providing services to taxonomists for standard genome sequencing and annotation.</title>
        <authorList>
            <consortium name="The Broad Institute Genomics Platform"/>
            <consortium name="The Broad Institute Genome Sequencing Center for Infectious Disease"/>
            <person name="Wu L."/>
            <person name="Ma J."/>
        </authorList>
    </citation>
    <scope>NUCLEOTIDE SEQUENCE [LARGE SCALE GENOMIC DNA]</scope>
    <source>
        <strain evidence="3 4">CGMCC 1.12543</strain>
    </source>
</reference>
<keyword evidence="4" id="KW-1185">Reference proteome</keyword>
<dbReference type="EMBL" id="JBHSQH010000001">
    <property type="protein sequence ID" value="MFC5971889.1"/>
    <property type="molecule type" value="Genomic_DNA"/>
</dbReference>
<dbReference type="AlphaFoldDB" id="A0ABD5RNM9"/>
<feature type="domain" description="Halobacterial output" evidence="2">
    <location>
        <begin position="25"/>
        <end position="96"/>
    </location>
</feature>
<dbReference type="RefSeq" id="WP_247414769.1">
    <property type="nucleotide sequence ID" value="NZ_JALLGW010000001.1"/>
</dbReference>
<name>A0ABD5RNM9_9EURY</name>
<protein>
    <submittedName>
        <fullName evidence="3">HalOD1 output domain-containing protein</fullName>
    </submittedName>
</protein>
<organism evidence="3 4">
    <name type="scientific">Halomarina salina</name>
    <dbReference type="NCBI Taxonomy" id="1872699"/>
    <lineage>
        <taxon>Archaea</taxon>
        <taxon>Methanobacteriati</taxon>
        <taxon>Methanobacteriota</taxon>
        <taxon>Stenosarchaea group</taxon>
        <taxon>Halobacteria</taxon>
        <taxon>Halobacteriales</taxon>
        <taxon>Natronomonadaceae</taxon>
        <taxon>Halomarina</taxon>
    </lineage>
</organism>
<gene>
    <name evidence="3" type="ORF">ACFPYI_11155</name>
</gene>
<evidence type="ECO:0000313" key="3">
    <source>
        <dbReference type="EMBL" id="MFC5971889.1"/>
    </source>
</evidence>
<dbReference type="Pfam" id="PF18545">
    <property type="entry name" value="HalOD1"/>
    <property type="match status" value="1"/>
</dbReference>
<proteinExistence type="predicted"/>
<feature type="region of interest" description="Disordered" evidence="1">
    <location>
        <begin position="1"/>
        <end position="20"/>
    </location>
</feature>
<evidence type="ECO:0000313" key="4">
    <source>
        <dbReference type="Proteomes" id="UP001596099"/>
    </source>
</evidence>
<comment type="caution">
    <text evidence="3">The sequence shown here is derived from an EMBL/GenBank/DDBJ whole genome shotgun (WGS) entry which is preliminary data.</text>
</comment>
<sequence>MTDTTVDTTSLADVSGGITDGRAADSLLVDIVERLAAARGDDPLDLPPLNDYIDVDALATLFKAPAGGQSAAFGSVTFRVEEHEVRIYQDRTIYVHRPGNGDRSSALEGSF</sequence>
<dbReference type="Proteomes" id="UP001596099">
    <property type="component" value="Unassembled WGS sequence"/>
</dbReference>
<accession>A0ABD5RNM9</accession>
<feature type="compositionally biased region" description="Polar residues" evidence="1">
    <location>
        <begin position="1"/>
        <end position="12"/>
    </location>
</feature>
<evidence type="ECO:0000256" key="1">
    <source>
        <dbReference type="SAM" id="MobiDB-lite"/>
    </source>
</evidence>
<dbReference type="InterPro" id="IPR040624">
    <property type="entry name" value="HalOD1"/>
</dbReference>
<evidence type="ECO:0000259" key="2">
    <source>
        <dbReference type="Pfam" id="PF18545"/>
    </source>
</evidence>